<dbReference type="Proteomes" id="UP000275910">
    <property type="component" value="Unassembled WGS sequence"/>
</dbReference>
<evidence type="ECO:0000256" key="1">
    <source>
        <dbReference type="SAM" id="MobiDB-lite"/>
    </source>
</evidence>
<feature type="compositionally biased region" description="Low complexity" evidence="1">
    <location>
        <begin position="38"/>
        <end position="50"/>
    </location>
</feature>
<protein>
    <submittedName>
        <fullName evidence="2">Uncharacterized protein</fullName>
    </submittedName>
</protein>
<accession>A0A3N2RPH8</accession>
<evidence type="ECO:0000313" key="2">
    <source>
        <dbReference type="EMBL" id="ROU09266.1"/>
    </source>
</evidence>
<sequence>MRKPRVRSPPKDGRRPTPLRRPRARCPAPRCRRRARRSSAASPPCRRAPTPATPAPRPGCIAISANAAGSCAWSATCGAIPTK</sequence>
<comment type="caution">
    <text evidence="2">The sequence shown here is derived from an EMBL/GenBank/DDBJ whole genome shotgun (WGS) entry which is preliminary data.</text>
</comment>
<name>A0A3N2RPH8_LYSEN</name>
<evidence type="ECO:0000313" key="3">
    <source>
        <dbReference type="Proteomes" id="UP000275910"/>
    </source>
</evidence>
<organism evidence="2 3">
    <name type="scientific">Lysobacter enzymogenes</name>
    <dbReference type="NCBI Taxonomy" id="69"/>
    <lineage>
        <taxon>Bacteria</taxon>
        <taxon>Pseudomonadati</taxon>
        <taxon>Pseudomonadota</taxon>
        <taxon>Gammaproteobacteria</taxon>
        <taxon>Lysobacterales</taxon>
        <taxon>Lysobacteraceae</taxon>
        <taxon>Lysobacter</taxon>
    </lineage>
</organism>
<dbReference type="EMBL" id="RCTY01000001">
    <property type="protein sequence ID" value="ROU09266.1"/>
    <property type="molecule type" value="Genomic_DNA"/>
</dbReference>
<dbReference type="AlphaFoldDB" id="A0A3N2RPH8"/>
<feature type="region of interest" description="Disordered" evidence="1">
    <location>
        <begin position="1"/>
        <end position="58"/>
    </location>
</feature>
<feature type="compositionally biased region" description="Basic residues" evidence="1">
    <location>
        <begin position="17"/>
        <end position="37"/>
    </location>
</feature>
<gene>
    <name evidence="2" type="ORF">D9T17_00055</name>
</gene>
<proteinExistence type="predicted"/>
<reference evidence="2 3" key="1">
    <citation type="submission" date="2018-10" db="EMBL/GenBank/DDBJ databases">
        <title>The genome of Lysobacter enzymogenes OH11.</title>
        <authorList>
            <person name="Liu F."/>
            <person name="Zhao Y."/>
            <person name="Qian G."/>
            <person name="Chen Y."/>
            <person name="Xu H."/>
        </authorList>
    </citation>
    <scope>NUCLEOTIDE SEQUENCE [LARGE SCALE GENOMIC DNA]</scope>
    <source>
        <strain evidence="2 3">OH11</strain>
    </source>
</reference>